<keyword evidence="3" id="KW-1185">Reference proteome</keyword>
<protein>
    <submittedName>
        <fullName evidence="2">Uncharacterized protein</fullName>
    </submittedName>
</protein>
<dbReference type="EMBL" id="CM017872">
    <property type="protein sequence ID" value="KAG1326204.1"/>
    <property type="molecule type" value="Genomic_DNA"/>
</dbReference>
<sequence>MSSTNQSASPKHEVEVAENLKLSSPNSSGDEDAFAELGPSISESDELGFGLTKQMHEMVESKERALAAECITVKNCHLPVRGVQSPKIQGVQSPEIVAVRITNIGIETAEPAIHSMCMSCGHVLGLARAEEGAVDVMFSVKDSLTAQTIVKRLNDVCLDDCQWSAHLLPEFGRNLMSKVPGSQWSIGSQISNFIGTSRKQLRMQRIYLEDLEELHHAILHLRDKPVDMNS</sequence>
<proteinExistence type="predicted"/>
<evidence type="ECO:0000313" key="3">
    <source>
        <dbReference type="Proteomes" id="UP000797356"/>
    </source>
</evidence>
<evidence type="ECO:0000313" key="2">
    <source>
        <dbReference type="EMBL" id="KAG1326204.1"/>
    </source>
</evidence>
<feature type="region of interest" description="Disordered" evidence="1">
    <location>
        <begin position="1"/>
        <end position="37"/>
    </location>
</feature>
<dbReference type="Proteomes" id="UP000797356">
    <property type="component" value="Chromosome 1"/>
</dbReference>
<gene>
    <name evidence="2" type="ORF">COCNU_01G001380</name>
</gene>
<name>A0A8K0HTA8_COCNU</name>
<dbReference type="AlphaFoldDB" id="A0A8K0HTA8"/>
<reference evidence="2" key="2">
    <citation type="submission" date="2019-07" db="EMBL/GenBank/DDBJ databases">
        <authorList>
            <person name="Yang Y."/>
            <person name="Bocs S."/>
            <person name="Baudouin L."/>
        </authorList>
    </citation>
    <scope>NUCLEOTIDE SEQUENCE</scope>
    <source>
        <tissue evidence="2">Spear leaf of Hainan Tall coconut</tissue>
    </source>
</reference>
<comment type="caution">
    <text evidence="2">The sequence shown here is derived from an EMBL/GenBank/DDBJ whole genome shotgun (WGS) entry which is preliminary data.</text>
</comment>
<organism evidence="2 3">
    <name type="scientific">Cocos nucifera</name>
    <name type="common">Coconut palm</name>
    <dbReference type="NCBI Taxonomy" id="13894"/>
    <lineage>
        <taxon>Eukaryota</taxon>
        <taxon>Viridiplantae</taxon>
        <taxon>Streptophyta</taxon>
        <taxon>Embryophyta</taxon>
        <taxon>Tracheophyta</taxon>
        <taxon>Spermatophyta</taxon>
        <taxon>Magnoliopsida</taxon>
        <taxon>Liliopsida</taxon>
        <taxon>Arecaceae</taxon>
        <taxon>Arecoideae</taxon>
        <taxon>Cocoseae</taxon>
        <taxon>Attaleinae</taxon>
        <taxon>Cocos</taxon>
    </lineage>
</organism>
<reference evidence="2" key="1">
    <citation type="journal article" date="2017" name="Gigascience">
        <title>The genome draft of coconut (Cocos nucifera).</title>
        <authorList>
            <person name="Xiao Y."/>
            <person name="Xu P."/>
            <person name="Fan H."/>
            <person name="Baudouin L."/>
            <person name="Xia W."/>
            <person name="Bocs S."/>
            <person name="Xu J."/>
            <person name="Li Q."/>
            <person name="Guo A."/>
            <person name="Zhou L."/>
            <person name="Li J."/>
            <person name="Wu Y."/>
            <person name="Ma Z."/>
            <person name="Armero A."/>
            <person name="Issali A.E."/>
            <person name="Liu N."/>
            <person name="Peng M."/>
            <person name="Yang Y."/>
        </authorList>
    </citation>
    <scope>NUCLEOTIDE SEQUENCE</scope>
    <source>
        <tissue evidence="2">Spear leaf of Hainan Tall coconut</tissue>
    </source>
</reference>
<evidence type="ECO:0000256" key="1">
    <source>
        <dbReference type="SAM" id="MobiDB-lite"/>
    </source>
</evidence>
<dbReference type="OrthoDB" id="1923695at2759"/>
<accession>A0A8K0HTA8</accession>